<dbReference type="OrthoDB" id="9776710at2"/>
<keyword evidence="10" id="KW-0408">Iron</keyword>
<evidence type="ECO:0000256" key="9">
    <source>
        <dbReference type="ARBA" id="ARBA00022989"/>
    </source>
</evidence>
<keyword evidence="5" id="KW-0349">Heme</keyword>
<evidence type="ECO:0000256" key="8">
    <source>
        <dbReference type="ARBA" id="ARBA00022982"/>
    </source>
</evidence>
<dbReference type="PANTHER" id="PTHR43141">
    <property type="entry name" value="CYTOCHROME BD2 SUBUNIT II"/>
    <property type="match status" value="1"/>
</dbReference>
<dbReference type="AlphaFoldDB" id="A0A430AFY0"/>
<evidence type="ECO:0000256" key="5">
    <source>
        <dbReference type="ARBA" id="ARBA00022617"/>
    </source>
</evidence>
<dbReference type="Proteomes" id="UP000288669">
    <property type="component" value="Unassembled WGS sequence"/>
</dbReference>
<dbReference type="RefSeq" id="WP_126826351.1">
    <property type="nucleotide sequence ID" value="NZ_JBHLWU010000001.1"/>
</dbReference>
<feature type="transmembrane region" description="Helical" evidence="12">
    <location>
        <begin position="115"/>
        <end position="137"/>
    </location>
</feature>
<dbReference type="GO" id="GO:0009055">
    <property type="term" value="F:electron transfer activity"/>
    <property type="evidence" value="ECO:0007669"/>
    <property type="project" value="TreeGrafter"/>
</dbReference>
<dbReference type="PIRSF" id="PIRSF000267">
    <property type="entry name" value="Cyt_oxidse_sub2"/>
    <property type="match status" value="1"/>
</dbReference>
<keyword evidence="8" id="KW-0249">Electron transport</keyword>
<feature type="transmembrane region" description="Helical" evidence="12">
    <location>
        <begin position="6"/>
        <end position="25"/>
    </location>
</feature>
<dbReference type="GO" id="GO:0005886">
    <property type="term" value="C:plasma membrane"/>
    <property type="evidence" value="ECO:0007669"/>
    <property type="project" value="UniProtKB-SubCell"/>
</dbReference>
<name>A0A430AFY0_9ENTE</name>
<keyword evidence="7" id="KW-0479">Metal-binding</keyword>
<keyword evidence="9 12" id="KW-1133">Transmembrane helix</keyword>
<comment type="caution">
    <text evidence="13">The sequence shown here is derived from an EMBL/GenBank/DDBJ whole genome shotgun (WGS) entry which is preliminary data.</text>
</comment>
<evidence type="ECO:0000256" key="4">
    <source>
        <dbReference type="ARBA" id="ARBA00022475"/>
    </source>
</evidence>
<dbReference type="InterPro" id="IPR003317">
    <property type="entry name" value="Cyt-d_oxidase_su2"/>
</dbReference>
<gene>
    <name evidence="13" type="ORF">CBF30_10355</name>
</gene>
<feature type="transmembrane region" description="Helical" evidence="12">
    <location>
        <begin position="199"/>
        <end position="217"/>
    </location>
</feature>
<dbReference type="GO" id="GO:0016682">
    <property type="term" value="F:oxidoreductase activity, acting on diphenols and related substances as donors, oxygen as acceptor"/>
    <property type="evidence" value="ECO:0007669"/>
    <property type="project" value="TreeGrafter"/>
</dbReference>
<feature type="transmembrane region" description="Helical" evidence="12">
    <location>
        <begin position="83"/>
        <end position="103"/>
    </location>
</feature>
<comment type="subcellular location">
    <subcellularLocation>
        <location evidence="1">Cell membrane</location>
        <topology evidence="1">Multi-pass membrane protein</topology>
    </subcellularLocation>
</comment>
<organism evidence="13 14">
    <name type="scientific">Vagococcus entomophilus</name>
    <dbReference type="NCBI Taxonomy" id="1160095"/>
    <lineage>
        <taxon>Bacteria</taxon>
        <taxon>Bacillati</taxon>
        <taxon>Bacillota</taxon>
        <taxon>Bacilli</taxon>
        <taxon>Lactobacillales</taxon>
        <taxon>Enterococcaceae</taxon>
        <taxon>Vagococcus</taxon>
    </lineage>
</organism>
<dbReference type="GO" id="GO:0019646">
    <property type="term" value="P:aerobic electron transport chain"/>
    <property type="evidence" value="ECO:0007669"/>
    <property type="project" value="TreeGrafter"/>
</dbReference>
<evidence type="ECO:0000256" key="12">
    <source>
        <dbReference type="SAM" id="Phobius"/>
    </source>
</evidence>
<evidence type="ECO:0000256" key="11">
    <source>
        <dbReference type="ARBA" id="ARBA00023136"/>
    </source>
</evidence>
<keyword evidence="11 12" id="KW-0472">Membrane</keyword>
<dbReference type="NCBIfam" id="TIGR00203">
    <property type="entry name" value="cydB"/>
    <property type="match status" value="1"/>
</dbReference>
<sequence>MSGLQLLWFILIAVLFIGFFFLEGFDYGVGMATRFLVKNEEERDQVIETIGPVWDGNEVWLLTAGGAMFASFPEWYATLFSGYYIILFLILVGLIIRGVSFEFREKMETAKSRNFWNWTLFIGSILPPFLFGLMFTSMVRGMPLAADKGIYASFGDYVNLFSVVGGVAVTLICFLHGLNYIRLKTEGSVRERAQKLSKRLYPVLFVGLVVFAVLVYLETDFIQARPVSSLAILAGIVLCACLSAYGTWKDKELLSFLTTGFVLAGVVVLIFNGLFPRVMISSLGSSTDLLIKNASSTPYTLSLMSKIAFTILPFVLAYQAWSYYIFGKRIGLGKGGAYSHDG</sequence>
<evidence type="ECO:0000313" key="13">
    <source>
        <dbReference type="EMBL" id="RSU06638.1"/>
    </source>
</evidence>
<keyword evidence="4" id="KW-1003">Cell membrane</keyword>
<dbReference type="Pfam" id="PF02322">
    <property type="entry name" value="Cyt_bd_oxida_II"/>
    <property type="match status" value="1"/>
</dbReference>
<proteinExistence type="inferred from homology"/>
<keyword evidence="3" id="KW-0813">Transport</keyword>
<protein>
    <submittedName>
        <fullName evidence="13">Cytochrome d ubiquinol oxidase subunit II</fullName>
    </submittedName>
</protein>
<feature type="transmembrane region" description="Helical" evidence="12">
    <location>
        <begin position="157"/>
        <end position="178"/>
    </location>
</feature>
<reference evidence="13 14" key="1">
    <citation type="submission" date="2017-05" db="EMBL/GenBank/DDBJ databases">
        <title>Vagococcus spp. assemblies.</title>
        <authorList>
            <person name="Gulvik C.A."/>
        </authorList>
    </citation>
    <scope>NUCLEOTIDE SEQUENCE [LARGE SCALE GENOMIC DNA]</scope>
    <source>
        <strain evidence="13 14">DSM 24756</strain>
    </source>
</reference>
<dbReference type="GO" id="GO:0070069">
    <property type="term" value="C:cytochrome complex"/>
    <property type="evidence" value="ECO:0007669"/>
    <property type="project" value="TreeGrafter"/>
</dbReference>
<evidence type="ECO:0000256" key="1">
    <source>
        <dbReference type="ARBA" id="ARBA00004651"/>
    </source>
</evidence>
<feature type="transmembrane region" description="Helical" evidence="12">
    <location>
        <begin position="253"/>
        <end position="275"/>
    </location>
</feature>
<accession>A0A430AFY0</accession>
<keyword evidence="6 12" id="KW-0812">Transmembrane</keyword>
<dbReference type="PANTHER" id="PTHR43141:SF5">
    <property type="entry name" value="CYTOCHROME BD-I UBIQUINOL OXIDASE SUBUNIT 2"/>
    <property type="match status" value="1"/>
</dbReference>
<evidence type="ECO:0000256" key="2">
    <source>
        <dbReference type="ARBA" id="ARBA00007543"/>
    </source>
</evidence>
<evidence type="ECO:0000256" key="3">
    <source>
        <dbReference type="ARBA" id="ARBA00022448"/>
    </source>
</evidence>
<keyword evidence="14" id="KW-1185">Reference proteome</keyword>
<dbReference type="GO" id="GO:0046872">
    <property type="term" value="F:metal ion binding"/>
    <property type="evidence" value="ECO:0007669"/>
    <property type="project" value="UniProtKB-KW"/>
</dbReference>
<dbReference type="EMBL" id="NGJZ01000003">
    <property type="protein sequence ID" value="RSU06638.1"/>
    <property type="molecule type" value="Genomic_DNA"/>
</dbReference>
<feature type="transmembrane region" description="Helical" evidence="12">
    <location>
        <begin position="307"/>
        <end position="326"/>
    </location>
</feature>
<evidence type="ECO:0000256" key="6">
    <source>
        <dbReference type="ARBA" id="ARBA00022692"/>
    </source>
</evidence>
<evidence type="ECO:0000256" key="7">
    <source>
        <dbReference type="ARBA" id="ARBA00022723"/>
    </source>
</evidence>
<evidence type="ECO:0000256" key="10">
    <source>
        <dbReference type="ARBA" id="ARBA00023004"/>
    </source>
</evidence>
<evidence type="ECO:0000313" key="14">
    <source>
        <dbReference type="Proteomes" id="UP000288669"/>
    </source>
</evidence>
<comment type="similarity">
    <text evidence="2">Belongs to the cytochrome ubiquinol oxidase subunit 2 family.</text>
</comment>
<feature type="transmembrane region" description="Helical" evidence="12">
    <location>
        <begin position="229"/>
        <end position="246"/>
    </location>
</feature>